<evidence type="ECO:0000313" key="3">
    <source>
        <dbReference type="EMBL" id="MTV89756.1"/>
    </source>
</evidence>
<dbReference type="SUPFAM" id="SSF63411">
    <property type="entry name" value="LuxS/MPP-like metallohydrolase"/>
    <property type="match status" value="2"/>
</dbReference>
<dbReference type="NCBIfam" id="NF047421">
    <property type="entry name" value="YfmH_fam"/>
    <property type="match status" value="1"/>
</dbReference>
<gene>
    <name evidence="3" type="ORF">GM544_04420</name>
</gene>
<feature type="domain" description="Peptidase M16 C-terminal" evidence="2">
    <location>
        <begin position="187"/>
        <end position="363"/>
    </location>
</feature>
<dbReference type="GO" id="GO:0046872">
    <property type="term" value="F:metal ion binding"/>
    <property type="evidence" value="ECO:0007669"/>
    <property type="project" value="InterPro"/>
</dbReference>
<dbReference type="InterPro" id="IPR011765">
    <property type="entry name" value="Pept_M16_N"/>
</dbReference>
<dbReference type="Gene3D" id="3.30.830.10">
    <property type="entry name" value="Metalloenzyme, LuxS/M16 peptidase-like"/>
    <property type="match status" value="2"/>
</dbReference>
<accession>A0A6G2DJX1</accession>
<reference evidence="3 4" key="1">
    <citation type="submission" date="2019-11" db="EMBL/GenBank/DDBJ databases">
        <title>Growth characteristics of pneumococcus vary with the chemical composition of the capsule and with environmental conditions.</title>
        <authorList>
            <person name="Tothpal A."/>
            <person name="Desobry K."/>
            <person name="Joshi S."/>
            <person name="Wyllie A.L."/>
            <person name="Weinberger D.M."/>
        </authorList>
    </citation>
    <scope>NUCLEOTIDE SEQUENCE [LARGE SCALE GENOMIC DNA]</scope>
    <source>
        <strain evidence="4">pnumococcus15C</strain>
    </source>
</reference>
<comment type="caution">
    <text evidence="3">The sequence shown here is derived from an EMBL/GenBank/DDBJ whole genome shotgun (WGS) entry which is preliminary data.</text>
</comment>
<sequence length="427" mass="48996">MTKVVFEKKYYPAVKEMIYRTRLSNGLTVALLPKKEFKEVYGSVTVQFGSIDTLVTEIDGDVKKYPAGIAHFLEHKLFEREDSSDLMSAFTSLGADSNAFTSFTKTSYLFSATDHFLENLDLLDELVTSAHFTEASILTEQDIIQQEREMYQDDPDSCLFFSTLANLYPGTPLATDIVGSEESISQINLTNLQENFTKFYKPVNMSLFLVGNFDVERVQDYFESKELKDSDFQEVAREKLFLQPVKPTDSMRMEVSSPKLAIGVRGKREVFEADCYRHHILLKLLFAMMFGWTSDRFQKCYESGKIDASLSLEVEVTSRFHFVMLTMDTKEPVALSHQFRKAIRNFTKDLDITEEHLDIIKREMFGEFFSSMNSLEFIATQYDAFENGETIFDLPKILQEITLEDVLDAGHHLIDDGDIVDFTIFPS</sequence>
<protein>
    <submittedName>
        <fullName evidence="3">Insulinase family protein</fullName>
    </submittedName>
</protein>
<name>A0A6G2DJX1_STREE</name>
<dbReference type="Pfam" id="PF00675">
    <property type="entry name" value="Peptidase_M16"/>
    <property type="match status" value="1"/>
</dbReference>
<proteinExistence type="predicted"/>
<dbReference type="Pfam" id="PF05193">
    <property type="entry name" value="Peptidase_M16_C"/>
    <property type="match status" value="1"/>
</dbReference>
<dbReference type="InterPro" id="IPR011249">
    <property type="entry name" value="Metalloenz_LuxS/M16"/>
</dbReference>
<dbReference type="PANTHER" id="PTHR11851:SF134">
    <property type="entry name" value="ZINC-DEPENDENT PROTEASE"/>
    <property type="match status" value="1"/>
</dbReference>
<dbReference type="PANTHER" id="PTHR11851">
    <property type="entry name" value="METALLOPROTEASE"/>
    <property type="match status" value="1"/>
</dbReference>
<dbReference type="Proteomes" id="UP000476212">
    <property type="component" value="Unassembled WGS sequence"/>
</dbReference>
<organism evidence="3 4">
    <name type="scientific">Streptococcus pneumoniae</name>
    <dbReference type="NCBI Taxonomy" id="1313"/>
    <lineage>
        <taxon>Bacteria</taxon>
        <taxon>Bacillati</taxon>
        <taxon>Bacillota</taxon>
        <taxon>Bacilli</taxon>
        <taxon>Lactobacillales</taxon>
        <taxon>Streptococcaceae</taxon>
        <taxon>Streptococcus</taxon>
    </lineage>
</organism>
<dbReference type="InterPro" id="IPR007863">
    <property type="entry name" value="Peptidase_M16_C"/>
</dbReference>
<evidence type="ECO:0000259" key="1">
    <source>
        <dbReference type="Pfam" id="PF00675"/>
    </source>
</evidence>
<dbReference type="RefSeq" id="WP_155473774.1">
    <property type="nucleotide sequence ID" value="NZ_WNIB01000015.1"/>
</dbReference>
<dbReference type="AlphaFoldDB" id="A0A6G2DJX1"/>
<feature type="domain" description="Peptidase M16 N-terminal" evidence="1">
    <location>
        <begin position="64"/>
        <end position="178"/>
    </location>
</feature>
<evidence type="ECO:0000313" key="4">
    <source>
        <dbReference type="Proteomes" id="UP000476212"/>
    </source>
</evidence>
<evidence type="ECO:0000259" key="2">
    <source>
        <dbReference type="Pfam" id="PF05193"/>
    </source>
</evidence>
<dbReference type="InterPro" id="IPR050361">
    <property type="entry name" value="MPP/UQCRC_Complex"/>
</dbReference>
<dbReference type="EMBL" id="WNIB01000015">
    <property type="protein sequence ID" value="MTV89756.1"/>
    <property type="molecule type" value="Genomic_DNA"/>
</dbReference>